<name>A0A1Y2H7E5_9FUNG</name>
<evidence type="ECO:0000313" key="1">
    <source>
        <dbReference type="EMBL" id="ORZ29924.1"/>
    </source>
</evidence>
<gene>
    <name evidence="1" type="ORF">BCR44DRAFT_23388</name>
</gene>
<protein>
    <submittedName>
        <fullName evidence="1">Uncharacterized protein</fullName>
    </submittedName>
</protein>
<organism evidence="1 2">
    <name type="scientific">Catenaria anguillulae PL171</name>
    <dbReference type="NCBI Taxonomy" id="765915"/>
    <lineage>
        <taxon>Eukaryota</taxon>
        <taxon>Fungi</taxon>
        <taxon>Fungi incertae sedis</taxon>
        <taxon>Blastocladiomycota</taxon>
        <taxon>Blastocladiomycetes</taxon>
        <taxon>Blastocladiales</taxon>
        <taxon>Catenariaceae</taxon>
        <taxon>Catenaria</taxon>
    </lineage>
</organism>
<sequence>MADTSDSFTDVIKAYQLVMDLNDKYVAKRILLKNSHILLRVAAVTGKTKYLQPYIDHQLKPKFCKTAFQESLLWRNYHIADWWVSNYTIKYSYPLYKLGVLDRGYEKLATHWRDQVSVKNAAKRAFELKKLGFKGGTATGWSRARQLRDRESISIEDARFMRNWFARHIHASYPAFKEWKHASRPTTDSSWYRQHGILSWMIWGGDPAFRWINSKSVINKINQYFDTAYRPLAI</sequence>
<dbReference type="EMBL" id="MCFL01000116">
    <property type="protein sequence ID" value="ORZ29924.1"/>
    <property type="molecule type" value="Genomic_DNA"/>
</dbReference>
<dbReference type="Proteomes" id="UP000193411">
    <property type="component" value="Unassembled WGS sequence"/>
</dbReference>
<proteinExistence type="predicted"/>
<evidence type="ECO:0000313" key="2">
    <source>
        <dbReference type="Proteomes" id="UP000193411"/>
    </source>
</evidence>
<dbReference type="AlphaFoldDB" id="A0A1Y2H7E5"/>
<accession>A0A1Y2H7E5</accession>
<comment type="caution">
    <text evidence="1">The sequence shown here is derived from an EMBL/GenBank/DDBJ whole genome shotgun (WGS) entry which is preliminary data.</text>
</comment>
<keyword evidence="2" id="KW-1185">Reference proteome</keyword>
<reference evidence="1 2" key="1">
    <citation type="submission" date="2016-07" db="EMBL/GenBank/DDBJ databases">
        <title>Pervasive Adenine N6-methylation of Active Genes in Fungi.</title>
        <authorList>
            <consortium name="DOE Joint Genome Institute"/>
            <person name="Mondo S.J."/>
            <person name="Dannebaum R.O."/>
            <person name="Kuo R.C."/>
            <person name="Labutti K."/>
            <person name="Haridas S."/>
            <person name="Kuo A."/>
            <person name="Salamov A."/>
            <person name="Ahrendt S.R."/>
            <person name="Lipzen A."/>
            <person name="Sullivan W."/>
            <person name="Andreopoulos W.B."/>
            <person name="Clum A."/>
            <person name="Lindquist E."/>
            <person name="Daum C."/>
            <person name="Ramamoorthy G.K."/>
            <person name="Gryganskyi A."/>
            <person name="Culley D."/>
            <person name="Magnuson J.K."/>
            <person name="James T.Y."/>
            <person name="O'Malley M.A."/>
            <person name="Stajich J.E."/>
            <person name="Spatafora J.W."/>
            <person name="Visel A."/>
            <person name="Grigoriev I.V."/>
        </authorList>
    </citation>
    <scope>NUCLEOTIDE SEQUENCE [LARGE SCALE GENOMIC DNA]</scope>
    <source>
        <strain evidence="1 2">PL171</strain>
    </source>
</reference>